<dbReference type="PROSITE" id="PS51371">
    <property type="entry name" value="CBS"/>
    <property type="match status" value="2"/>
</dbReference>
<comment type="caution">
    <text evidence="4">The sequence shown here is derived from an EMBL/GenBank/DDBJ whole genome shotgun (WGS) entry which is preliminary data.</text>
</comment>
<dbReference type="CDD" id="cd04622">
    <property type="entry name" value="CBS_pair_HRP1_like"/>
    <property type="match status" value="1"/>
</dbReference>
<accession>A0A9X3WRX3</accession>
<sequence>MKSVKDIMATDLTICKLDDELSKVANEMKNHDVGAIPVCEENRELIGMVTDRDLVLRGYAAKKDGSAKIREVMSDDLYTADPGMSVQEASKFMAEKQIRRLPIVENGKLIGIVSLGDLALERKSNDAAGQALEEISEHHHHGIH</sequence>
<organism evidence="4 5">
    <name type="scientific">Terrihalobacillus insolitus</name>
    <dbReference type="NCBI Taxonomy" id="2950438"/>
    <lineage>
        <taxon>Bacteria</taxon>
        <taxon>Bacillati</taxon>
        <taxon>Bacillota</taxon>
        <taxon>Bacilli</taxon>
        <taxon>Bacillales</taxon>
        <taxon>Bacillaceae</taxon>
        <taxon>Terrihalobacillus</taxon>
    </lineage>
</organism>
<keyword evidence="1 2" id="KW-0129">CBS domain</keyword>
<dbReference type="InterPro" id="IPR046342">
    <property type="entry name" value="CBS_dom_sf"/>
</dbReference>
<evidence type="ECO:0000256" key="2">
    <source>
        <dbReference type="PROSITE-ProRule" id="PRU00703"/>
    </source>
</evidence>
<dbReference type="PANTHER" id="PTHR43080:SF2">
    <property type="entry name" value="CBS DOMAIN-CONTAINING PROTEIN"/>
    <property type="match status" value="1"/>
</dbReference>
<dbReference type="InterPro" id="IPR051257">
    <property type="entry name" value="Diverse_CBS-Domain"/>
</dbReference>
<dbReference type="AlphaFoldDB" id="A0A9X3WRX3"/>
<dbReference type="InterPro" id="IPR000644">
    <property type="entry name" value="CBS_dom"/>
</dbReference>
<evidence type="ECO:0000259" key="3">
    <source>
        <dbReference type="PROSITE" id="PS51371"/>
    </source>
</evidence>
<dbReference type="Pfam" id="PF00571">
    <property type="entry name" value="CBS"/>
    <property type="match status" value="2"/>
</dbReference>
<name>A0A9X3WRX3_9BACI</name>
<dbReference type="PANTHER" id="PTHR43080">
    <property type="entry name" value="CBS DOMAIN-CONTAINING PROTEIN CBSX3, MITOCHONDRIAL"/>
    <property type="match status" value="1"/>
</dbReference>
<dbReference type="SMART" id="SM00116">
    <property type="entry name" value="CBS"/>
    <property type="match status" value="2"/>
</dbReference>
<proteinExistence type="predicted"/>
<feature type="domain" description="CBS" evidence="3">
    <location>
        <begin position="8"/>
        <end position="65"/>
    </location>
</feature>
<evidence type="ECO:0000313" key="4">
    <source>
        <dbReference type="EMBL" id="MDC3423718.1"/>
    </source>
</evidence>
<feature type="domain" description="CBS" evidence="3">
    <location>
        <begin position="73"/>
        <end position="128"/>
    </location>
</feature>
<dbReference type="SUPFAM" id="SSF54631">
    <property type="entry name" value="CBS-domain pair"/>
    <property type="match status" value="1"/>
</dbReference>
<gene>
    <name evidence="4" type="ORF">NC797_04245</name>
</gene>
<dbReference type="Gene3D" id="3.10.580.10">
    <property type="entry name" value="CBS-domain"/>
    <property type="match status" value="1"/>
</dbReference>
<reference evidence="4" key="1">
    <citation type="submission" date="2022-06" db="EMBL/GenBank/DDBJ databases">
        <title>Aquibacillus sp. a new bacterium isolated from soil saline samples.</title>
        <authorList>
            <person name="Galisteo C."/>
            <person name="De La Haba R."/>
            <person name="Sanchez-Porro C."/>
            <person name="Ventosa A."/>
        </authorList>
    </citation>
    <scope>NUCLEOTIDE SEQUENCE</scope>
    <source>
        <strain evidence="4">3ASR75-11</strain>
    </source>
</reference>
<evidence type="ECO:0000313" key="5">
    <source>
        <dbReference type="Proteomes" id="UP001145050"/>
    </source>
</evidence>
<keyword evidence="5" id="KW-1185">Reference proteome</keyword>
<protein>
    <submittedName>
        <fullName evidence="4">CBS domain-containing protein</fullName>
    </submittedName>
</protein>
<evidence type="ECO:0000256" key="1">
    <source>
        <dbReference type="ARBA" id="ARBA00023122"/>
    </source>
</evidence>
<dbReference type="EMBL" id="JAMQKB010000002">
    <property type="protein sequence ID" value="MDC3423718.1"/>
    <property type="molecule type" value="Genomic_DNA"/>
</dbReference>
<dbReference type="RefSeq" id="WP_272435468.1">
    <property type="nucleotide sequence ID" value="NZ_JAMQKB010000002.1"/>
</dbReference>
<dbReference type="Proteomes" id="UP001145050">
    <property type="component" value="Unassembled WGS sequence"/>
</dbReference>